<evidence type="ECO:0000313" key="2">
    <source>
        <dbReference type="Proteomes" id="UP000297070"/>
    </source>
</evidence>
<accession>A0A4D6E2G5</accession>
<dbReference type="KEGG" id="vg:55012918"/>
<dbReference type="EMBL" id="MK620899">
    <property type="protein sequence ID" value="QBZ72701.1"/>
    <property type="molecule type" value="Genomic_DNA"/>
</dbReference>
<dbReference type="SUPFAM" id="SSF53448">
    <property type="entry name" value="Nucleotide-diphospho-sugar transferases"/>
    <property type="match status" value="1"/>
</dbReference>
<keyword evidence="2" id="KW-1185">Reference proteome</keyword>
<sequence length="201" mass="22567">MTEISYVVVGDSRRARRAYNLAGRLGASVALDLEGKWGPGINHRRAWILGNTEKCDWIVVMEDDAILCTNFLEKAEKALVDAPTDIVSFYLGTGYPLQHQSEIRRRVAIADETDASWIQMRSMNHAVCIAMKQELVTPMLDHVATSRKPIDEAIGKWARTQQILVSYPVESLVDHADEETLIKHPDGIARTKPRRAIRFAG</sequence>
<dbReference type="Proteomes" id="UP000297070">
    <property type="component" value="Segment"/>
</dbReference>
<gene>
    <name evidence="1" type="primary">82</name>
    <name evidence="1" type="ORF">SEA_GODONK_82</name>
</gene>
<dbReference type="GeneID" id="55012918"/>
<proteinExistence type="predicted"/>
<name>A0A4D6E2G5_9CAUD</name>
<reference evidence="1 2" key="1">
    <citation type="submission" date="2019-03" db="EMBL/GenBank/DDBJ databases">
        <authorList>
            <person name="Douthitt C."/>
            <person name="D'Elia T."/>
            <person name="Bockoras C."/>
            <person name="Boss C."/>
            <person name="Clemons M."/>
            <person name="Green W."/>
            <person name="Harel H."/>
            <person name="Larralde J."/>
            <person name="Lopez M."/>
            <person name="Magana D."/>
            <person name="Miguel M."/>
            <person name="Muschweck L."/>
            <person name="Olivos K."/>
            <person name="Racette D."/>
            <person name="Reynolds M."/>
            <person name="Ru Y."/>
            <person name="Santana M."/>
            <person name="Simon R."/>
            <person name="Smotrilla K."/>
            <person name="Sufficool B."/>
            <person name="Tamayo B."/>
            <person name="Tirado E."/>
            <person name="Vajanyi M."/>
            <person name="Weger M."/>
            <person name="Wehr A."/>
            <person name="Whitaker K."/>
            <person name="Garlena R.A."/>
            <person name="Russell D.A."/>
            <person name="Pope W.H."/>
            <person name="Jacobs-Sera D."/>
            <person name="Hatfull G.F."/>
        </authorList>
    </citation>
    <scope>NUCLEOTIDE SEQUENCE [LARGE SCALE GENOMIC DNA]</scope>
</reference>
<dbReference type="GO" id="GO:0016740">
    <property type="term" value="F:transferase activity"/>
    <property type="evidence" value="ECO:0007669"/>
    <property type="project" value="UniProtKB-KW"/>
</dbReference>
<dbReference type="RefSeq" id="YP_009821466.1">
    <property type="nucleotide sequence ID" value="NC_048176.1"/>
</dbReference>
<protein>
    <submittedName>
        <fullName evidence="1">Glycosyltransferase</fullName>
    </submittedName>
</protein>
<keyword evidence="1" id="KW-0808">Transferase</keyword>
<evidence type="ECO:0000313" key="1">
    <source>
        <dbReference type="EMBL" id="QBZ72701.1"/>
    </source>
</evidence>
<dbReference type="InterPro" id="IPR029044">
    <property type="entry name" value="Nucleotide-diphossugar_trans"/>
</dbReference>
<organism evidence="1 2">
    <name type="scientific">Gordonia phage GodonK</name>
    <dbReference type="NCBI Taxonomy" id="2562192"/>
    <lineage>
        <taxon>Viruses</taxon>
        <taxon>Duplodnaviria</taxon>
        <taxon>Heunggongvirae</taxon>
        <taxon>Uroviricota</taxon>
        <taxon>Caudoviricetes</taxon>
        <taxon>Godonkavirus</taxon>
        <taxon>Godonkavirus godonK</taxon>
    </lineage>
</organism>